<keyword evidence="3" id="KW-1185">Reference proteome</keyword>
<dbReference type="SUPFAM" id="SSF56112">
    <property type="entry name" value="Protein kinase-like (PK-like)"/>
    <property type="match status" value="1"/>
</dbReference>
<reference evidence="2 3" key="1">
    <citation type="submission" date="2020-08" db="EMBL/GenBank/DDBJ databases">
        <title>Sequencing the genomes of 1000 actinobacteria strains.</title>
        <authorList>
            <person name="Klenk H.-P."/>
        </authorList>
    </citation>
    <scope>NUCLEOTIDE SEQUENCE [LARGE SCALE GENOMIC DNA]</scope>
    <source>
        <strain evidence="2 3">DSM 28967</strain>
    </source>
</reference>
<evidence type="ECO:0000313" key="3">
    <source>
        <dbReference type="Proteomes" id="UP000549971"/>
    </source>
</evidence>
<dbReference type="EMBL" id="JACHMY010000001">
    <property type="protein sequence ID" value="MBB5835992.1"/>
    <property type="molecule type" value="Genomic_DNA"/>
</dbReference>
<dbReference type="InterPro" id="IPR002575">
    <property type="entry name" value="Aminoglycoside_PTrfase"/>
</dbReference>
<dbReference type="Proteomes" id="UP000549971">
    <property type="component" value="Unassembled WGS sequence"/>
</dbReference>
<keyword evidence="2" id="KW-0808">Transferase</keyword>
<dbReference type="AlphaFoldDB" id="A0A7W9J6F9"/>
<evidence type="ECO:0000313" key="2">
    <source>
        <dbReference type="EMBL" id="MBB5835992.1"/>
    </source>
</evidence>
<dbReference type="RefSeq" id="WP_184795562.1">
    <property type="nucleotide sequence ID" value="NZ_JACHMY010000001.1"/>
</dbReference>
<dbReference type="Gene3D" id="1.10.510.10">
    <property type="entry name" value="Transferase(Phosphotransferase) domain 1"/>
    <property type="match status" value="1"/>
</dbReference>
<keyword evidence="2" id="KW-0418">Kinase</keyword>
<dbReference type="Pfam" id="PF01636">
    <property type="entry name" value="APH"/>
    <property type="match status" value="1"/>
</dbReference>
<feature type="domain" description="Aminoglycoside phosphotransferase" evidence="1">
    <location>
        <begin position="40"/>
        <end position="251"/>
    </location>
</feature>
<gene>
    <name evidence="2" type="ORF">HDA39_002726</name>
</gene>
<comment type="caution">
    <text evidence="2">The sequence shown here is derived from an EMBL/GenBank/DDBJ whole genome shotgun (WGS) entry which is preliminary data.</text>
</comment>
<organism evidence="2 3">
    <name type="scientific">Kribbella italica</name>
    <dbReference type="NCBI Taxonomy" id="1540520"/>
    <lineage>
        <taxon>Bacteria</taxon>
        <taxon>Bacillati</taxon>
        <taxon>Actinomycetota</taxon>
        <taxon>Actinomycetes</taxon>
        <taxon>Propionibacteriales</taxon>
        <taxon>Kribbellaceae</taxon>
        <taxon>Kribbella</taxon>
    </lineage>
</organism>
<sequence length="315" mass="34810">MTTLSADEHDRLQSALQSISTVAGLDFTGAELIRYTMNAVYYLPAAKVVLRIAPATKSAAVSRVARVATRLADLDQPTARLAIGMDKSIETPGWAATAWTYLEQTPGHRHRQRDLAKPLLAMHGLHDLGISLPDWDPVGRSRGRVEEAAVGSDLDFLSDWSCRELRIPLTDLLDQLLRRCSELETAVASAEWALPIAVIHGDAHAGNLLTSPDRGVVLCDLDSVTLGPPEWDLVPSAHGVERFGDPRDHYGAFAAEYGFDLLHSPNWPLLRDIRELQLVTSVIAGLRGRPEVAVELGHRLRSFIARDDQTWHRYR</sequence>
<dbReference type="InterPro" id="IPR011009">
    <property type="entry name" value="Kinase-like_dom_sf"/>
</dbReference>
<protein>
    <submittedName>
        <fullName evidence="2">Aminoglycoside phosphotransferase (APT) family kinase protein</fullName>
    </submittedName>
</protein>
<evidence type="ECO:0000259" key="1">
    <source>
        <dbReference type="Pfam" id="PF01636"/>
    </source>
</evidence>
<name>A0A7W9J6F9_9ACTN</name>
<proteinExistence type="predicted"/>
<accession>A0A7W9J6F9</accession>
<dbReference type="GO" id="GO:0016301">
    <property type="term" value="F:kinase activity"/>
    <property type="evidence" value="ECO:0007669"/>
    <property type="project" value="UniProtKB-KW"/>
</dbReference>